<evidence type="ECO:0000256" key="2">
    <source>
        <dbReference type="ARBA" id="ARBA00022786"/>
    </source>
</evidence>
<feature type="domain" description="NPH3" evidence="6">
    <location>
        <begin position="199"/>
        <end position="462"/>
    </location>
</feature>
<dbReference type="AlphaFoldDB" id="A0A6J1A7R9"/>
<comment type="similarity">
    <text evidence="3">Belongs to the NPH3 family.</text>
</comment>
<dbReference type="InterPro" id="IPR043454">
    <property type="entry name" value="NPH3/RPT2-like"/>
</dbReference>
<dbReference type="Pfam" id="PF03000">
    <property type="entry name" value="NPH3"/>
    <property type="match status" value="1"/>
</dbReference>
<dbReference type="Proteomes" id="UP000504621">
    <property type="component" value="Unplaced"/>
</dbReference>
<evidence type="ECO:0000256" key="4">
    <source>
        <dbReference type="SAM" id="Coils"/>
    </source>
</evidence>
<protein>
    <submittedName>
        <fullName evidence="8">BTB/POZ domain-containing protein At5g17580-like</fullName>
    </submittedName>
</protein>
<proteinExistence type="inferred from homology"/>
<keyword evidence="4" id="KW-0175">Coiled coil</keyword>
<gene>
    <name evidence="8" type="primary">LOC110415537</name>
</gene>
<evidence type="ECO:0000313" key="8">
    <source>
        <dbReference type="RefSeq" id="XP_021282890.1"/>
    </source>
</evidence>
<keyword evidence="7" id="KW-1185">Reference proteome</keyword>
<comment type="pathway">
    <text evidence="1">Protein modification; protein ubiquitination.</text>
</comment>
<sequence>MTERRHKDTSSWMSKPASSTELEAHRGSVPFTLDKELLASKSAKVAVLLKENSHESLSYLLRDIPADAETFELVARFCHGYEVHMSTENIVPLICLSFYLGMDENHSNNNLLSKAVTFFEQRVLPSWNEVIKALHVSEKFLQQTMQLGLFDACLQTMIAKASDNPRLLGEPIKLSANYDDTEDGDDSYRPNARRRLFALDWQEGLTTLPLQLYEPIIYAMNQHEIPPEYISASIYQYAKKWIFSCNTGGETTSIYKRKSQRNIIETLERLLPHGRELLPCALLFEILHSAIGLEASSACRNGLEIRIGKQLDQAKVKDLLIPSQGYAKEVQYDIEYIRRILKIFYGNYKSSDVSGLIIVAELVEEFLAEIAGDTELMIDTFISLAEMSMAAALGIQRNSDGIYRAIDIYLDKHTYLTEKEKEHVCRVLDFRKLSPEACEHAAKNERLPVRVVVQVLFMAQLQLRDTLTKEVQGFDDKLGKEEEEEEANMSYREDKVRMEMEKMSIKVKELEKECNVMKKEITSSNSRQKVKKGKVNMWKEMKRKFGCMSSMNDFHCQVKKKKVHPKLGI</sequence>
<evidence type="ECO:0000256" key="5">
    <source>
        <dbReference type="SAM" id="MobiDB-lite"/>
    </source>
</evidence>
<dbReference type="GeneID" id="110415537"/>
<name>A0A6J1A7R9_9ROSI</name>
<evidence type="ECO:0000256" key="1">
    <source>
        <dbReference type="ARBA" id="ARBA00004906"/>
    </source>
</evidence>
<dbReference type="GO" id="GO:0016567">
    <property type="term" value="P:protein ubiquitination"/>
    <property type="evidence" value="ECO:0007669"/>
    <property type="project" value="UniProtKB-UniPathway"/>
</dbReference>
<dbReference type="PANTHER" id="PTHR32370">
    <property type="entry name" value="OS12G0117600 PROTEIN"/>
    <property type="match status" value="1"/>
</dbReference>
<organism evidence="7 8">
    <name type="scientific">Herrania umbratica</name>
    <dbReference type="NCBI Taxonomy" id="108875"/>
    <lineage>
        <taxon>Eukaryota</taxon>
        <taxon>Viridiplantae</taxon>
        <taxon>Streptophyta</taxon>
        <taxon>Embryophyta</taxon>
        <taxon>Tracheophyta</taxon>
        <taxon>Spermatophyta</taxon>
        <taxon>Magnoliopsida</taxon>
        <taxon>eudicotyledons</taxon>
        <taxon>Gunneridae</taxon>
        <taxon>Pentapetalae</taxon>
        <taxon>rosids</taxon>
        <taxon>malvids</taxon>
        <taxon>Malvales</taxon>
        <taxon>Malvaceae</taxon>
        <taxon>Byttnerioideae</taxon>
        <taxon>Herrania</taxon>
    </lineage>
</organism>
<evidence type="ECO:0000313" key="7">
    <source>
        <dbReference type="Proteomes" id="UP000504621"/>
    </source>
</evidence>
<dbReference type="SUPFAM" id="SSF54695">
    <property type="entry name" value="POZ domain"/>
    <property type="match status" value="1"/>
</dbReference>
<feature type="compositionally biased region" description="Polar residues" evidence="5">
    <location>
        <begin position="10"/>
        <end position="21"/>
    </location>
</feature>
<evidence type="ECO:0000259" key="6">
    <source>
        <dbReference type="PROSITE" id="PS51649"/>
    </source>
</evidence>
<dbReference type="RefSeq" id="XP_021282890.1">
    <property type="nucleotide sequence ID" value="XM_021427215.1"/>
</dbReference>
<evidence type="ECO:0000256" key="3">
    <source>
        <dbReference type="PROSITE-ProRule" id="PRU00982"/>
    </source>
</evidence>
<accession>A0A6J1A7R9</accession>
<dbReference type="OrthoDB" id="1878376at2759"/>
<dbReference type="UniPathway" id="UPA00143"/>
<keyword evidence="2" id="KW-0833">Ubl conjugation pathway</keyword>
<dbReference type="InterPro" id="IPR011333">
    <property type="entry name" value="SKP1/BTB/POZ_sf"/>
</dbReference>
<dbReference type="InterPro" id="IPR027356">
    <property type="entry name" value="NPH3_dom"/>
</dbReference>
<feature type="coiled-coil region" evidence="4">
    <location>
        <begin position="464"/>
        <end position="527"/>
    </location>
</feature>
<feature type="region of interest" description="Disordered" evidence="5">
    <location>
        <begin position="1"/>
        <end position="23"/>
    </location>
</feature>
<reference evidence="8" key="1">
    <citation type="submission" date="2025-08" db="UniProtKB">
        <authorList>
            <consortium name="RefSeq"/>
        </authorList>
    </citation>
    <scope>IDENTIFICATION</scope>
    <source>
        <tissue evidence="8">Leaf</tissue>
    </source>
</reference>
<dbReference type="PROSITE" id="PS51649">
    <property type="entry name" value="NPH3"/>
    <property type="match status" value="1"/>
</dbReference>